<dbReference type="Proteomes" id="UP000237966">
    <property type="component" value="Unassembled WGS sequence"/>
</dbReference>
<keyword evidence="1" id="KW-1133">Transmembrane helix</keyword>
<feature type="transmembrane region" description="Helical" evidence="1">
    <location>
        <begin position="12"/>
        <end position="35"/>
    </location>
</feature>
<dbReference type="EMBL" id="PSWU01000007">
    <property type="protein sequence ID" value="PPI15231.1"/>
    <property type="molecule type" value="Genomic_DNA"/>
</dbReference>
<dbReference type="AlphaFoldDB" id="A0A2S5Y703"/>
<comment type="caution">
    <text evidence="2">The sequence shown here is derived from an EMBL/GenBank/DDBJ whole genome shotgun (WGS) entry which is preliminary data.</text>
</comment>
<feature type="transmembrane region" description="Helical" evidence="1">
    <location>
        <begin position="78"/>
        <end position="97"/>
    </location>
</feature>
<protein>
    <recommendedName>
        <fullName evidence="4">MFS transporter permease</fullName>
    </recommendedName>
</protein>
<feature type="transmembrane region" description="Helical" evidence="1">
    <location>
        <begin position="103"/>
        <end position="124"/>
    </location>
</feature>
<evidence type="ECO:0000313" key="3">
    <source>
        <dbReference type="Proteomes" id="UP000237966"/>
    </source>
</evidence>
<keyword evidence="1" id="KW-0812">Transmembrane</keyword>
<feature type="transmembrane region" description="Helical" evidence="1">
    <location>
        <begin position="41"/>
        <end position="66"/>
    </location>
</feature>
<sequence>MGTVGSMRMRRAFCSWQFPAAILIPLWILIGYGFFGGSSGWTLLGLVIALPILALCLAVVASLVVFRITVRPTRTPGWSDVVVVGAWQLSLVAFGFFPPGAWALGIVSVALGLVAFWHSVWRFLADARATLLSFTVRAQGVSSPVVGKGINPERPQDGQTIVL</sequence>
<evidence type="ECO:0000256" key="1">
    <source>
        <dbReference type="SAM" id="Phobius"/>
    </source>
</evidence>
<evidence type="ECO:0000313" key="2">
    <source>
        <dbReference type="EMBL" id="PPI15231.1"/>
    </source>
</evidence>
<accession>A0A2S5Y703</accession>
<reference evidence="2 3" key="1">
    <citation type="submission" date="2018-02" db="EMBL/GenBank/DDBJ databases">
        <title>Bacteriophage NCPPB3778 and a type I-E CRISPR drive the evolution of the US Biological Select Agent, Rathayibacter toxicus.</title>
        <authorList>
            <person name="Davis E.W.II."/>
            <person name="Tabima J.F."/>
            <person name="Weisberg A.J."/>
            <person name="Lopes L.D."/>
            <person name="Wiseman M.S."/>
            <person name="Wiseman M.S."/>
            <person name="Pupko T."/>
            <person name="Belcher M.S."/>
            <person name="Sechler A.J."/>
            <person name="Tancos M.A."/>
            <person name="Schroeder B.K."/>
            <person name="Murray T.D."/>
            <person name="Luster D.G."/>
            <person name="Schneider W.L."/>
            <person name="Rogers E."/>
            <person name="Andreote F.D."/>
            <person name="Grunwald N.J."/>
            <person name="Putnam M.L."/>
            <person name="Chang J.H."/>
        </authorList>
    </citation>
    <scope>NUCLEOTIDE SEQUENCE [LARGE SCALE GENOMIC DNA]</scope>
    <source>
        <strain evidence="2 3">FH99</strain>
    </source>
</reference>
<name>A0A2S5Y703_9MICO</name>
<evidence type="ECO:0008006" key="4">
    <source>
        <dbReference type="Google" id="ProtNLM"/>
    </source>
</evidence>
<gene>
    <name evidence="2" type="ORF">C5C51_05425</name>
</gene>
<keyword evidence="1" id="KW-0472">Membrane</keyword>
<proteinExistence type="predicted"/>
<organism evidence="2 3">
    <name type="scientific">Rathayibacter toxicus</name>
    <dbReference type="NCBI Taxonomy" id="145458"/>
    <lineage>
        <taxon>Bacteria</taxon>
        <taxon>Bacillati</taxon>
        <taxon>Actinomycetota</taxon>
        <taxon>Actinomycetes</taxon>
        <taxon>Micrococcales</taxon>
        <taxon>Microbacteriaceae</taxon>
        <taxon>Rathayibacter</taxon>
    </lineage>
</organism>